<feature type="region of interest" description="Disordered" evidence="1">
    <location>
        <begin position="35"/>
        <end position="78"/>
    </location>
</feature>
<dbReference type="InterPro" id="IPR023346">
    <property type="entry name" value="Lysozyme-like_dom_sf"/>
</dbReference>
<dbReference type="RefSeq" id="YP_010054699.1">
    <property type="nucleotide sequence ID" value="NC_054656.1"/>
</dbReference>
<reference evidence="4" key="1">
    <citation type="submission" date="2018-04" db="EMBL/GenBank/DDBJ databases">
        <authorList>
            <person name="Go L.Y."/>
            <person name="Mitchell J.A."/>
        </authorList>
    </citation>
    <scope>NUCLEOTIDE SEQUENCE [LARGE SCALE GENOMIC DNA]</scope>
</reference>
<dbReference type="KEGG" id="vg:64470617"/>
<evidence type="ECO:0000259" key="2">
    <source>
        <dbReference type="Pfam" id="PF01464"/>
    </source>
</evidence>
<dbReference type="InterPro" id="IPR008258">
    <property type="entry name" value="Transglycosylase_SLT_dom_1"/>
</dbReference>
<dbReference type="CDD" id="cd00442">
    <property type="entry name" value="Lyz-like"/>
    <property type="match status" value="1"/>
</dbReference>
<keyword evidence="4" id="KW-1185">Reference proteome</keyword>
<dbReference type="SUPFAM" id="SSF53955">
    <property type="entry name" value="Lysozyme-like"/>
    <property type="match status" value="1"/>
</dbReference>
<dbReference type="EMBL" id="MH248947">
    <property type="protein sequence ID" value="AWY07621.1"/>
    <property type="molecule type" value="Genomic_DNA"/>
</dbReference>
<evidence type="ECO:0000313" key="4">
    <source>
        <dbReference type="Proteomes" id="UP000250856"/>
    </source>
</evidence>
<name>A0A2Z4QBW0_9CAUD</name>
<sequence length="171" mass="18786">MKHKRERQGLSVASGVTALVASFSLGLLLGAGFSSEPAQRVDTSKPVSRPTPSPSPSEEPRPKPKPTPKVELTPKQIAKKKVAERGWSDAEYADLVLLWQVESGWNPEAQNPASTAYGIAQFLDSTWELVGMEKTSDPERQIEAGLRYIAAVYGTPSQALAFWQSHDPHWY</sequence>
<dbReference type="Gene3D" id="1.10.530.10">
    <property type="match status" value="1"/>
</dbReference>
<dbReference type="Proteomes" id="UP000250856">
    <property type="component" value="Segment"/>
</dbReference>
<dbReference type="Pfam" id="PF01464">
    <property type="entry name" value="SLT"/>
    <property type="match status" value="1"/>
</dbReference>
<evidence type="ECO:0000256" key="1">
    <source>
        <dbReference type="SAM" id="MobiDB-lite"/>
    </source>
</evidence>
<dbReference type="GeneID" id="64470617"/>
<organism evidence="3 4">
    <name type="scientific">Streptomyces phage Yosif</name>
    <dbReference type="NCBI Taxonomy" id="2201421"/>
    <lineage>
        <taxon>Viruses</taxon>
        <taxon>Duplodnaviria</taxon>
        <taxon>Heunggongvirae</taxon>
        <taxon>Uroviricota</taxon>
        <taxon>Caudoviricetes</taxon>
        <taxon>Arquatrovirinae</taxon>
        <taxon>Yosifvirus</taxon>
        <taxon>Yosifvirus yosif</taxon>
    </lineage>
</organism>
<gene>
    <name evidence="3" type="primary">57</name>
    <name evidence="3" type="ORF">SEA_YOSIF_57</name>
</gene>
<feature type="domain" description="Transglycosylase SLT" evidence="2">
    <location>
        <begin position="95"/>
        <end position="156"/>
    </location>
</feature>
<evidence type="ECO:0000313" key="3">
    <source>
        <dbReference type="EMBL" id="AWY07621.1"/>
    </source>
</evidence>
<proteinExistence type="predicted"/>
<protein>
    <recommendedName>
        <fullName evidence="2">Transglycosylase SLT domain-containing protein</fullName>
    </recommendedName>
</protein>
<accession>A0A2Z4QBW0</accession>